<dbReference type="PANTHER" id="PTHR30154">
    <property type="entry name" value="LEUCINE-RESPONSIVE REGULATORY PROTEIN"/>
    <property type="match status" value="1"/>
</dbReference>
<dbReference type="InterPro" id="IPR019888">
    <property type="entry name" value="Tscrpt_reg_AsnC-like"/>
</dbReference>
<dbReference type="InterPro" id="IPR011991">
    <property type="entry name" value="ArsR-like_HTH"/>
</dbReference>
<dbReference type="GO" id="GO:0043200">
    <property type="term" value="P:response to amino acid"/>
    <property type="evidence" value="ECO:0007669"/>
    <property type="project" value="TreeGrafter"/>
</dbReference>
<dbReference type="CDD" id="cd00090">
    <property type="entry name" value="HTH_ARSR"/>
    <property type="match status" value="1"/>
</dbReference>
<accession>A0A157Q9A4</accession>
<evidence type="ECO:0000256" key="2">
    <source>
        <dbReference type="ARBA" id="ARBA00023125"/>
    </source>
</evidence>
<dbReference type="InterPro" id="IPR019887">
    <property type="entry name" value="Tscrpt_reg_AsnC/Lrp_C"/>
</dbReference>
<dbReference type="Pfam" id="PF13412">
    <property type="entry name" value="HTH_24"/>
    <property type="match status" value="1"/>
</dbReference>
<organism evidence="5 6">
    <name type="scientific">Bordetella trematum</name>
    <dbReference type="NCBI Taxonomy" id="123899"/>
    <lineage>
        <taxon>Bacteria</taxon>
        <taxon>Pseudomonadati</taxon>
        <taxon>Pseudomonadota</taxon>
        <taxon>Betaproteobacteria</taxon>
        <taxon>Burkholderiales</taxon>
        <taxon>Alcaligenaceae</taxon>
        <taxon>Bordetella</taxon>
    </lineage>
</organism>
<dbReference type="Pfam" id="PF01037">
    <property type="entry name" value="AsnC_trans_reg"/>
    <property type="match status" value="1"/>
</dbReference>
<dbReference type="GO" id="GO:0005829">
    <property type="term" value="C:cytosol"/>
    <property type="evidence" value="ECO:0007669"/>
    <property type="project" value="TreeGrafter"/>
</dbReference>
<reference evidence="5 6" key="1">
    <citation type="submission" date="2016-04" db="EMBL/GenBank/DDBJ databases">
        <authorList>
            <consortium name="Pathogen Informatics"/>
        </authorList>
    </citation>
    <scope>NUCLEOTIDE SEQUENCE [LARGE SCALE GENOMIC DNA]</scope>
    <source>
        <strain evidence="5 6">H044680328</strain>
    </source>
</reference>
<protein>
    <submittedName>
        <fullName evidence="5">Transcription regulator AsnC</fullName>
    </submittedName>
</protein>
<evidence type="ECO:0000256" key="1">
    <source>
        <dbReference type="ARBA" id="ARBA00023015"/>
    </source>
</evidence>
<sequence>MIARREGRWVGGRAGDQFILGVWNENFYWFCLFLLLNKKIIHGMVFMEHNYSGVGLDDIDLKMLRLLQRQGRMSNAELAEHVCLSPPPCWKRLKRLESLGVIRGYQAVLDKRMLGMGLTVFVSVLLESHSEETCRRFEQAVLDMPEVVACHNISGQHDYLLHVVTRDMDSYSHFALRQLRKVAGVKEMQSTFSLRDVKETAAMLPA</sequence>
<keyword evidence="1" id="KW-0805">Transcription regulation</keyword>
<dbReference type="InterPro" id="IPR000485">
    <property type="entry name" value="AsnC-type_HTH_dom"/>
</dbReference>
<dbReference type="eggNOG" id="COG1522">
    <property type="taxonomic scope" value="Bacteria"/>
</dbReference>
<dbReference type="PRINTS" id="PR00033">
    <property type="entry name" value="HTHASNC"/>
</dbReference>
<name>A0A157Q9A4_9BORD</name>
<dbReference type="Gene3D" id="1.10.10.10">
    <property type="entry name" value="Winged helix-like DNA-binding domain superfamily/Winged helix DNA-binding domain"/>
    <property type="match status" value="1"/>
</dbReference>
<dbReference type="SUPFAM" id="SSF46785">
    <property type="entry name" value="Winged helix' DNA-binding domain"/>
    <property type="match status" value="1"/>
</dbReference>
<dbReference type="PATRIC" id="fig|123899.6.peg.97"/>
<evidence type="ECO:0000259" key="4">
    <source>
        <dbReference type="PROSITE" id="PS50956"/>
    </source>
</evidence>
<dbReference type="SMART" id="SM00344">
    <property type="entry name" value="HTH_ASNC"/>
    <property type="match status" value="1"/>
</dbReference>
<evidence type="ECO:0000313" key="5">
    <source>
        <dbReference type="EMBL" id="SAI66124.1"/>
    </source>
</evidence>
<dbReference type="InterPro" id="IPR036388">
    <property type="entry name" value="WH-like_DNA-bd_sf"/>
</dbReference>
<dbReference type="EMBL" id="LT546645">
    <property type="protein sequence ID" value="SAI66124.1"/>
    <property type="molecule type" value="Genomic_DNA"/>
</dbReference>
<gene>
    <name evidence="5" type="primary">lrp_1</name>
    <name evidence="5" type="ORF">SAMEA3906487_00105</name>
</gene>
<dbReference type="InterPro" id="IPR036390">
    <property type="entry name" value="WH_DNA-bd_sf"/>
</dbReference>
<dbReference type="Proteomes" id="UP000076825">
    <property type="component" value="Chromosome 1"/>
</dbReference>
<proteinExistence type="predicted"/>
<evidence type="ECO:0000256" key="3">
    <source>
        <dbReference type="ARBA" id="ARBA00023163"/>
    </source>
</evidence>
<dbReference type="GO" id="GO:0043565">
    <property type="term" value="F:sequence-specific DNA binding"/>
    <property type="evidence" value="ECO:0007669"/>
    <property type="project" value="InterPro"/>
</dbReference>
<keyword evidence="6" id="KW-1185">Reference proteome</keyword>
<dbReference type="InterPro" id="IPR011008">
    <property type="entry name" value="Dimeric_a/b-barrel"/>
</dbReference>
<keyword evidence="3" id="KW-0804">Transcription</keyword>
<dbReference type="PROSITE" id="PS50956">
    <property type="entry name" value="HTH_ASNC_2"/>
    <property type="match status" value="1"/>
</dbReference>
<dbReference type="PANTHER" id="PTHR30154:SF34">
    <property type="entry name" value="TRANSCRIPTIONAL REGULATOR AZLB"/>
    <property type="match status" value="1"/>
</dbReference>
<dbReference type="AlphaFoldDB" id="A0A157Q9A4"/>
<feature type="domain" description="HTH asnC-type" evidence="4">
    <location>
        <begin position="56"/>
        <end position="117"/>
    </location>
</feature>
<dbReference type="SUPFAM" id="SSF54909">
    <property type="entry name" value="Dimeric alpha+beta barrel"/>
    <property type="match status" value="1"/>
</dbReference>
<dbReference type="KEGG" id="btrm:SAMEA390648700105"/>
<dbReference type="GO" id="GO:0006355">
    <property type="term" value="P:regulation of DNA-templated transcription"/>
    <property type="evidence" value="ECO:0007669"/>
    <property type="project" value="UniProtKB-ARBA"/>
</dbReference>
<keyword evidence="2" id="KW-0238">DNA-binding</keyword>
<evidence type="ECO:0000313" key="6">
    <source>
        <dbReference type="Proteomes" id="UP000076825"/>
    </source>
</evidence>
<dbReference type="Gene3D" id="3.30.70.920">
    <property type="match status" value="1"/>
</dbReference>